<keyword evidence="1" id="KW-1133">Transmembrane helix</keyword>
<evidence type="ECO:0000313" key="3">
    <source>
        <dbReference type="EMBL" id="SLM20052.1"/>
    </source>
</evidence>
<keyword evidence="1" id="KW-0472">Membrane</keyword>
<evidence type="ECO:0000313" key="2">
    <source>
        <dbReference type="EMBL" id="SLM17349.1"/>
    </source>
</evidence>
<keyword evidence="1" id="KW-0812">Transmembrane</keyword>
<protein>
    <submittedName>
        <fullName evidence="3">Uncharacterized protein</fullName>
    </submittedName>
</protein>
<evidence type="ECO:0000256" key="1">
    <source>
        <dbReference type="SAM" id="Phobius"/>
    </source>
</evidence>
<dbReference type="AlphaFoldDB" id="A0A3P3XUQ6"/>
<reference evidence="3" key="1">
    <citation type="submission" date="2017-02" db="EMBL/GenBank/DDBJ databases">
        <authorList>
            <person name="Regsiter A."/>
            <person name="William W."/>
        </authorList>
    </citation>
    <scope>NUCLEOTIDE SEQUENCE</scope>
    <source>
        <strain evidence="3">BdmA 4</strain>
    </source>
</reference>
<feature type="transmembrane region" description="Helical" evidence="1">
    <location>
        <begin position="6"/>
        <end position="26"/>
    </location>
</feature>
<gene>
    <name evidence="2" type="ORF">SPIRO4BDMA_20003</name>
    <name evidence="3" type="ORF">SPIRO4BDMA_80159</name>
</gene>
<dbReference type="EMBL" id="FWDO01000002">
    <property type="protein sequence ID" value="SLM17349.1"/>
    <property type="molecule type" value="Genomic_DNA"/>
</dbReference>
<dbReference type="EMBL" id="FWDO01000008">
    <property type="protein sequence ID" value="SLM20052.1"/>
    <property type="molecule type" value="Genomic_DNA"/>
</dbReference>
<sequence length="55" mass="6441">MNMDFWGFGFQYGVSAIFSLPFYIKVIREEDRMQRKNEIGAYNEALPKTSRITCA</sequence>
<name>A0A3P3XUQ6_9SPIR</name>
<proteinExistence type="predicted"/>
<organism evidence="3">
    <name type="scientific">uncultured spirochete</name>
    <dbReference type="NCBI Taxonomy" id="156406"/>
    <lineage>
        <taxon>Bacteria</taxon>
        <taxon>Pseudomonadati</taxon>
        <taxon>Spirochaetota</taxon>
        <taxon>Spirochaetia</taxon>
        <taxon>Spirochaetales</taxon>
        <taxon>environmental samples</taxon>
    </lineage>
</organism>
<accession>A0A3P3XUQ6</accession>